<dbReference type="AlphaFoldDB" id="A0A6A6NLT4"/>
<feature type="compositionally biased region" description="Basic and acidic residues" evidence="1">
    <location>
        <begin position="1"/>
        <end position="15"/>
    </location>
</feature>
<dbReference type="Proteomes" id="UP000799766">
    <property type="component" value="Unassembled WGS sequence"/>
</dbReference>
<organism evidence="2 3">
    <name type="scientific">Lineolata rhizophorae</name>
    <dbReference type="NCBI Taxonomy" id="578093"/>
    <lineage>
        <taxon>Eukaryota</taxon>
        <taxon>Fungi</taxon>
        <taxon>Dikarya</taxon>
        <taxon>Ascomycota</taxon>
        <taxon>Pezizomycotina</taxon>
        <taxon>Dothideomycetes</taxon>
        <taxon>Dothideomycetes incertae sedis</taxon>
        <taxon>Lineolatales</taxon>
        <taxon>Lineolataceae</taxon>
        <taxon>Lineolata</taxon>
    </lineage>
</organism>
<feature type="region of interest" description="Disordered" evidence="1">
    <location>
        <begin position="1"/>
        <end position="54"/>
    </location>
</feature>
<proteinExistence type="predicted"/>
<evidence type="ECO:0000256" key="1">
    <source>
        <dbReference type="SAM" id="MobiDB-lite"/>
    </source>
</evidence>
<dbReference type="EMBL" id="MU001705">
    <property type="protein sequence ID" value="KAF2452700.1"/>
    <property type="molecule type" value="Genomic_DNA"/>
</dbReference>
<feature type="region of interest" description="Disordered" evidence="1">
    <location>
        <begin position="88"/>
        <end position="111"/>
    </location>
</feature>
<gene>
    <name evidence="2" type="ORF">BDY21DRAFT_155150</name>
</gene>
<evidence type="ECO:0000313" key="3">
    <source>
        <dbReference type="Proteomes" id="UP000799766"/>
    </source>
</evidence>
<keyword evidence="3" id="KW-1185">Reference proteome</keyword>
<name>A0A6A6NLT4_9PEZI</name>
<sequence length="241" mass="26193">MDRSSRDEDIGHDGGLDDQTAVSSSSSIDQPEPSFMFVPSPSRLGKAPSAGHPRVRSFLMRNARRQKAWTTGASGAATATAGAAGAFEDIKNTGGEGGSDSSRARSQEWAVSANEGANPALDSHYYSIPPTQSATSERPRTNSLDQQYDLAQSTMATWFLCPLCLRLTSRVPDAVCWQCSTVRRDSSARPRVASNWLSSVSQGLIDPFNSIAVRLDRRTSELLSHCEYPFFIARSYDCFIS</sequence>
<protein>
    <submittedName>
        <fullName evidence="2">Uncharacterized protein</fullName>
    </submittedName>
</protein>
<accession>A0A6A6NLT4</accession>
<reference evidence="2" key="1">
    <citation type="journal article" date="2020" name="Stud. Mycol.">
        <title>101 Dothideomycetes genomes: a test case for predicting lifestyles and emergence of pathogens.</title>
        <authorList>
            <person name="Haridas S."/>
            <person name="Albert R."/>
            <person name="Binder M."/>
            <person name="Bloem J."/>
            <person name="Labutti K."/>
            <person name="Salamov A."/>
            <person name="Andreopoulos B."/>
            <person name="Baker S."/>
            <person name="Barry K."/>
            <person name="Bills G."/>
            <person name="Bluhm B."/>
            <person name="Cannon C."/>
            <person name="Castanera R."/>
            <person name="Culley D."/>
            <person name="Daum C."/>
            <person name="Ezra D."/>
            <person name="Gonzalez J."/>
            <person name="Henrissat B."/>
            <person name="Kuo A."/>
            <person name="Liang C."/>
            <person name="Lipzen A."/>
            <person name="Lutzoni F."/>
            <person name="Magnuson J."/>
            <person name="Mondo S."/>
            <person name="Nolan M."/>
            <person name="Ohm R."/>
            <person name="Pangilinan J."/>
            <person name="Park H.-J."/>
            <person name="Ramirez L."/>
            <person name="Alfaro M."/>
            <person name="Sun H."/>
            <person name="Tritt A."/>
            <person name="Yoshinaga Y."/>
            <person name="Zwiers L.-H."/>
            <person name="Turgeon B."/>
            <person name="Goodwin S."/>
            <person name="Spatafora J."/>
            <person name="Crous P."/>
            <person name="Grigoriev I."/>
        </authorList>
    </citation>
    <scope>NUCLEOTIDE SEQUENCE</scope>
    <source>
        <strain evidence="2">ATCC 16933</strain>
    </source>
</reference>
<evidence type="ECO:0000313" key="2">
    <source>
        <dbReference type="EMBL" id="KAF2452700.1"/>
    </source>
</evidence>